<protein>
    <submittedName>
        <fullName evidence="3">Cysteine desulfurase</fullName>
    </submittedName>
</protein>
<organism evidence="3">
    <name type="scientific">Onchocerca flexuosa</name>
    <dbReference type="NCBI Taxonomy" id="387005"/>
    <lineage>
        <taxon>Eukaryota</taxon>
        <taxon>Metazoa</taxon>
        <taxon>Ecdysozoa</taxon>
        <taxon>Nematoda</taxon>
        <taxon>Chromadorea</taxon>
        <taxon>Rhabditida</taxon>
        <taxon>Spirurina</taxon>
        <taxon>Spiruromorpha</taxon>
        <taxon>Filarioidea</taxon>
        <taxon>Onchocercidae</taxon>
        <taxon>Onchocerca</taxon>
    </lineage>
</organism>
<dbReference type="EMBL" id="UZAJ01015913">
    <property type="protein sequence ID" value="VDO74803.1"/>
    <property type="molecule type" value="Genomic_DNA"/>
</dbReference>
<dbReference type="Proteomes" id="UP000267606">
    <property type="component" value="Unassembled WGS sequence"/>
</dbReference>
<name>A0A183HUQ1_9BILA</name>
<proteinExistence type="predicted"/>
<reference evidence="1 2" key="2">
    <citation type="submission" date="2018-11" db="EMBL/GenBank/DDBJ databases">
        <authorList>
            <consortium name="Pathogen Informatics"/>
        </authorList>
    </citation>
    <scope>NUCLEOTIDE SEQUENCE [LARGE SCALE GENOMIC DNA]</scope>
</reference>
<dbReference type="WBParaSite" id="OFLC_0001121301-mRNA-1">
    <property type="protein sequence ID" value="OFLC_0001121301-mRNA-1"/>
    <property type="gene ID" value="OFLC_0001121301"/>
</dbReference>
<gene>
    <name evidence="1" type="ORF">OFLC_LOCUS11212</name>
</gene>
<sequence>MNAVLELIRSTYPEVEITMINRRYFKYLRSERS</sequence>
<dbReference type="AlphaFoldDB" id="A0A183HUQ1"/>
<accession>A0A183HUQ1</accession>
<evidence type="ECO:0000313" key="2">
    <source>
        <dbReference type="Proteomes" id="UP000267606"/>
    </source>
</evidence>
<keyword evidence="2" id="KW-1185">Reference proteome</keyword>
<evidence type="ECO:0000313" key="3">
    <source>
        <dbReference type="WBParaSite" id="OFLC_0001121301-mRNA-1"/>
    </source>
</evidence>
<evidence type="ECO:0000313" key="1">
    <source>
        <dbReference type="EMBL" id="VDO74803.1"/>
    </source>
</evidence>
<reference evidence="3" key="1">
    <citation type="submission" date="2016-06" db="UniProtKB">
        <authorList>
            <consortium name="WormBaseParasite"/>
        </authorList>
    </citation>
    <scope>IDENTIFICATION</scope>
</reference>